<feature type="transmembrane region" description="Helical" evidence="5">
    <location>
        <begin position="40"/>
        <end position="63"/>
    </location>
</feature>
<comment type="subcellular location">
    <subcellularLocation>
        <location evidence="1">Membrane</location>
        <topology evidence="1">Multi-pass membrane protein</topology>
    </subcellularLocation>
</comment>
<dbReference type="STRING" id="1489064.WH96_01485"/>
<organism evidence="7 8">
    <name type="scientific">Kiloniella spongiae</name>
    <dbReference type="NCBI Taxonomy" id="1489064"/>
    <lineage>
        <taxon>Bacteria</taxon>
        <taxon>Pseudomonadati</taxon>
        <taxon>Pseudomonadota</taxon>
        <taxon>Alphaproteobacteria</taxon>
        <taxon>Rhodospirillales</taxon>
        <taxon>Kiloniellaceae</taxon>
        <taxon>Kiloniella</taxon>
    </lineage>
</organism>
<dbReference type="GO" id="GO:0006874">
    <property type="term" value="P:intracellular calcium ion homeostasis"/>
    <property type="evidence" value="ECO:0007669"/>
    <property type="project" value="TreeGrafter"/>
</dbReference>
<evidence type="ECO:0000256" key="1">
    <source>
        <dbReference type="ARBA" id="ARBA00004141"/>
    </source>
</evidence>
<evidence type="ECO:0000313" key="8">
    <source>
        <dbReference type="Proteomes" id="UP000035444"/>
    </source>
</evidence>
<keyword evidence="2 5" id="KW-0812">Transmembrane</keyword>
<dbReference type="InterPro" id="IPR004837">
    <property type="entry name" value="NaCa_Exmemb"/>
</dbReference>
<feature type="transmembrane region" description="Helical" evidence="5">
    <location>
        <begin position="249"/>
        <end position="267"/>
    </location>
</feature>
<dbReference type="PANTHER" id="PTHR10846">
    <property type="entry name" value="SODIUM/POTASSIUM/CALCIUM EXCHANGER"/>
    <property type="match status" value="1"/>
</dbReference>
<dbReference type="NCBIfam" id="TIGR00367">
    <property type="entry name" value="calcium/sodium antiporter"/>
    <property type="match status" value="1"/>
</dbReference>
<dbReference type="InterPro" id="IPR004481">
    <property type="entry name" value="K/Na/Ca-exchanger"/>
</dbReference>
<feature type="transmembrane region" description="Helical" evidence="5">
    <location>
        <begin position="299"/>
        <end position="316"/>
    </location>
</feature>
<dbReference type="EMBL" id="LAQL01000002">
    <property type="protein sequence ID" value="KLN62224.1"/>
    <property type="molecule type" value="Genomic_DNA"/>
</dbReference>
<dbReference type="InterPro" id="IPR044880">
    <property type="entry name" value="NCX_ion-bd_dom_sf"/>
</dbReference>
<evidence type="ECO:0000256" key="5">
    <source>
        <dbReference type="SAM" id="Phobius"/>
    </source>
</evidence>
<name>A0A0H2MI11_9PROT</name>
<evidence type="ECO:0000256" key="2">
    <source>
        <dbReference type="ARBA" id="ARBA00022692"/>
    </source>
</evidence>
<dbReference type="RefSeq" id="WP_047762350.1">
    <property type="nucleotide sequence ID" value="NZ_LAQL01000002.1"/>
</dbReference>
<feature type="transmembrane region" description="Helical" evidence="5">
    <location>
        <begin position="206"/>
        <end position="229"/>
    </location>
</feature>
<feature type="transmembrane region" description="Helical" evidence="5">
    <location>
        <begin position="274"/>
        <end position="293"/>
    </location>
</feature>
<evidence type="ECO:0000256" key="4">
    <source>
        <dbReference type="ARBA" id="ARBA00023136"/>
    </source>
</evidence>
<feature type="transmembrane region" description="Helical" evidence="5">
    <location>
        <begin position="75"/>
        <end position="97"/>
    </location>
</feature>
<evidence type="ECO:0000313" key="7">
    <source>
        <dbReference type="EMBL" id="KLN62224.1"/>
    </source>
</evidence>
<keyword evidence="8" id="KW-1185">Reference proteome</keyword>
<evidence type="ECO:0000256" key="3">
    <source>
        <dbReference type="ARBA" id="ARBA00022989"/>
    </source>
</evidence>
<protein>
    <recommendedName>
        <fullName evidence="6">Sodium/calcium exchanger membrane region domain-containing protein</fullName>
    </recommendedName>
</protein>
<feature type="transmembrane region" description="Helical" evidence="5">
    <location>
        <begin position="174"/>
        <end position="194"/>
    </location>
</feature>
<evidence type="ECO:0000259" key="6">
    <source>
        <dbReference type="Pfam" id="PF01699"/>
    </source>
</evidence>
<dbReference type="GO" id="GO:0008273">
    <property type="term" value="F:calcium, potassium:sodium antiporter activity"/>
    <property type="evidence" value="ECO:0007669"/>
    <property type="project" value="TreeGrafter"/>
</dbReference>
<dbReference type="OrthoDB" id="9794225at2"/>
<dbReference type="AlphaFoldDB" id="A0A0H2MI11"/>
<feature type="domain" description="Sodium/calcium exchanger membrane region" evidence="6">
    <location>
        <begin position="6"/>
        <end position="145"/>
    </location>
</feature>
<keyword evidence="3 5" id="KW-1133">Transmembrane helix</keyword>
<dbReference type="Gene3D" id="1.20.1420.30">
    <property type="entry name" value="NCX, central ion-binding region"/>
    <property type="match status" value="1"/>
</dbReference>
<sequence length="323" mass="33676">MTATAFLAAGGGLVLLAVGGEVLLRGALGIARKLGISPMLIGLTIVACATSMPELMVTLVAGLDGATDIGVGNVIGSNIANILLILGVGALISPLATKPCDVMRDTIAMLIATAIFMGFAFLGTFTLWHGVFMLAALTFYIWRSYYREKKCNPKEEADPELAEELESAPGSVPVSILLLLVGVAGLIIGSDLLVDGAETIARAAGISETVIGVTLVALGTSLPELATAIVAGLRGHTDVALGNALGSNIFNLLLILGVLSIVSPFTVSQAVIEFDMWVMAGVSLLIIPTMFHAGKICRSKGIFFIALYAAYILYQFKDKLFFA</sequence>
<gene>
    <name evidence="7" type="ORF">WH96_01485</name>
</gene>
<dbReference type="PANTHER" id="PTHR10846:SF8">
    <property type="entry name" value="INNER MEMBRANE PROTEIN YRBG"/>
    <property type="match status" value="1"/>
</dbReference>
<dbReference type="Proteomes" id="UP000035444">
    <property type="component" value="Unassembled WGS sequence"/>
</dbReference>
<feature type="domain" description="Sodium/calcium exchanger membrane region" evidence="6">
    <location>
        <begin position="175"/>
        <end position="316"/>
    </location>
</feature>
<reference evidence="7 8" key="1">
    <citation type="submission" date="2015-03" db="EMBL/GenBank/DDBJ databases">
        <title>Genome Sequence of Kiloniella spongiae MEBiC09566, isolated from a marine sponge.</title>
        <authorList>
            <person name="Shao Z."/>
            <person name="Wang L."/>
            <person name="Li X."/>
        </authorList>
    </citation>
    <scope>NUCLEOTIDE SEQUENCE [LARGE SCALE GENOMIC DNA]</scope>
    <source>
        <strain evidence="7 8">MEBiC09566</strain>
    </source>
</reference>
<dbReference type="GO" id="GO:0005886">
    <property type="term" value="C:plasma membrane"/>
    <property type="evidence" value="ECO:0007669"/>
    <property type="project" value="TreeGrafter"/>
</dbReference>
<feature type="transmembrane region" description="Helical" evidence="5">
    <location>
        <begin position="109"/>
        <end position="142"/>
    </location>
</feature>
<comment type="caution">
    <text evidence="7">The sequence shown here is derived from an EMBL/GenBank/DDBJ whole genome shotgun (WGS) entry which is preliminary data.</text>
</comment>
<feature type="transmembrane region" description="Helical" evidence="5">
    <location>
        <begin position="6"/>
        <end position="28"/>
    </location>
</feature>
<dbReference type="PATRIC" id="fig|1489064.4.peg.1218"/>
<proteinExistence type="predicted"/>
<dbReference type="GO" id="GO:0005262">
    <property type="term" value="F:calcium channel activity"/>
    <property type="evidence" value="ECO:0007669"/>
    <property type="project" value="TreeGrafter"/>
</dbReference>
<keyword evidence="4 5" id="KW-0472">Membrane</keyword>
<dbReference type="Pfam" id="PF01699">
    <property type="entry name" value="Na_Ca_ex"/>
    <property type="match status" value="2"/>
</dbReference>
<accession>A0A0H2MI11</accession>